<feature type="compositionally biased region" description="Basic and acidic residues" evidence="1">
    <location>
        <begin position="120"/>
        <end position="131"/>
    </location>
</feature>
<dbReference type="RefSeq" id="WP_193903150.1">
    <property type="nucleotide sequence ID" value="NZ_CP063450.1"/>
</dbReference>
<sequence length="165" mass="18162">MTADHEGDPRALALRVLEQRKAGHPWDEIAETIGLPPELCASMLADALLDLPKLTAEVEARLDLERLDSLLVPIYRLAVERDNIDAVDRALRILARRGELLAALIAAGARGVDPDEIPDDDKPNEPEDEPRSAYLARVRRSAAAARPDAQVFSIVRGEQEDDDDD</sequence>
<gene>
    <name evidence="2" type="ORF">INP59_03725</name>
</gene>
<name>A0A7M2XQA7_9NOCA</name>
<accession>A0A7M2XQA7</accession>
<organism evidence="2 3">
    <name type="scientific">Rhodococcus pyridinivorans</name>
    <dbReference type="NCBI Taxonomy" id="103816"/>
    <lineage>
        <taxon>Bacteria</taxon>
        <taxon>Bacillati</taxon>
        <taxon>Actinomycetota</taxon>
        <taxon>Actinomycetes</taxon>
        <taxon>Mycobacteriales</taxon>
        <taxon>Nocardiaceae</taxon>
        <taxon>Rhodococcus</taxon>
    </lineage>
</organism>
<reference evidence="2 3" key="1">
    <citation type="submission" date="2020-10" db="EMBL/GenBank/DDBJ databases">
        <title>Whole genome sequence of oil-degrading bacteria Rhodococcus pyridinivorans strain 5Ap.</title>
        <authorList>
            <person name="Akhremchuk A.E."/>
            <person name="Valentovich L.N."/>
            <person name="Charniauskaya M.I."/>
            <person name="Bukliarevich H.A."/>
            <person name="Titok M.A."/>
        </authorList>
    </citation>
    <scope>NUCLEOTIDE SEQUENCE [LARGE SCALE GENOMIC DNA]</scope>
    <source>
        <strain evidence="2 3">5Ap</strain>
    </source>
</reference>
<dbReference type="AlphaFoldDB" id="A0A7M2XQA7"/>
<dbReference type="Proteomes" id="UP000593818">
    <property type="component" value="Chromosome"/>
</dbReference>
<dbReference type="EMBL" id="CP063450">
    <property type="protein sequence ID" value="QOV99522.1"/>
    <property type="molecule type" value="Genomic_DNA"/>
</dbReference>
<proteinExistence type="predicted"/>
<evidence type="ECO:0000313" key="3">
    <source>
        <dbReference type="Proteomes" id="UP000593818"/>
    </source>
</evidence>
<evidence type="ECO:0000256" key="1">
    <source>
        <dbReference type="SAM" id="MobiDB-lite"/>
    </source>
</evidence>
<feature type="region of interest" description="Disordered" evidence="1">
    <location>
        <begin position="112"/>
        <end position="132"/>
    </location>
</feature>
<keyword evidence="3" id="KW-1185">Reference proteome</keyword>
<protein>
    <submittedName>
        <fullName evidence="2">Uncharacterized protein</fullName>
    </submittedName>
</protein>
<evidence type="ECO:0000313" key="2">
    <source>
        <dbReference type="EMBL" id="QOV99522.1"/>
    </source>
</evidence>